<dbReference type="EMBL" id="PDCK01000039">
    <property type="protein sequence ID" value="PRQ59196.1"/>
    <property type="molecule type" value="Genomic_DNA"/>
</dbReference>
<dbReference type="AlphaFoldDB" id="A0A2P6SKJ7"/>
<organism evidence="1 2">
    <name type="scientific">Rosa chinensis</name>
    <name type="common">China rose</name>
    <dbReference type="NCBI Taxonomy" id="74649"/>
    <lineage>
        <taxon>Eukaryota</taxon>
        <taxon>Viridiplantae</taxon>
        <taxon>Streptophyta</taxon>
        <taxon>Embryophyta</taxon>
        <taxon>Tracheophyta</taxon>
        <taxon>Spermatophyta</taxon>
        <taxon>Magnoliopsida</taxon>
        <taxon>eudicotyledons</taxon>
        <taxon>Gunneridae</taxon>
        <taxon>Pentapetalae</taxon>
        <taxon>rosids</taxon>
        <taxon>fabids</taxon>
        <taxon>Rosales</taxon>
        <taxon>Rosaceae</taxon>
        <taxon>Rosoideae</taxon>
        <taxon>Rosoideae incertae sedis</taxon>
        <taxon>Rosa</taxon>
    </lineage>
</organism>
<dbReference type="Gramene" id="PRQ59196">
    <property type="protein sequence ID" value="PRQ59196"/>
    <property type="gene ID" value="RchiOBHm_Chr1g0367501"/>
</dbReference>
<comment type="caution">
    <text evidence="1">The sequence shown here is derived from an EMBL/GenBank/DDBJ whole genome shotgun (WGS) entry which is preliminary data.</text>
</comment>
<keyword evidence="2" id="KW-1185">Reference proteome</keyword>
<evidence type="ECO:0000313" key="2">
    <source>
        <dbReference type="Proteomes" id="UP000238479"/>
    </source>
</evidence>
<reference evidence="1 2" key="1">
    <citation type="journal article" date="2018" name="Nat. Genet.">
        <title>The Rosa genome provides new insights in the design of modern roses.</title>
        <authorList>
            <person name="Bendahmane M."/>
        </authorList>
    </citation>
    <scope>NUCLEOTIDE SEQUENCE [LARGE SCALE GENOMIC DNA]</scope>
    <source>
        <strain evidence="2">cv. Old Blush</strain>
    </source>
</reference>
<protein>
    <submittedName>
        <fullName evidence="1">Uncharacterized protein</fullName>
    </submittedName>
</protein>
<dbReference type="Proteomes" id="UP000238479">
    <property type="component" value="Chromosome 1"/>
</dbReference>
<gene>
    <name evidence="1" type="ORF">RchiOBHm_Chr1g0367501</name>
</gene>
<sequence length="53" mass="5708">MADAETKDSDHISPSPSIFSKYKLLDAPPDTLGAAALALHYANIVIKLKLKVK</sequence>
<proteinExistence type="predicted"/>
<name>A0A2P6SKJ7_ROSCH</name>
<accession>A0A2P6SKJ7</accession>
<evidence type="ECO:0000313" key="1">
    <source>
        <dbReference type="EMBL" id="PRQ59196.1"/>
    </source>
</evidence>